<gene>
    <name evidence="6" type="ORF">PIBRA_LOCUS13219</name>
</gene>
<keyword evidence="1 3" id="KW-0193">Cuticle</keyword>
<dbReference type="PRINTS" id="PR00947">
    <property type="entry name" value="CUTICLE"/>
</dbReference>
<dbReference type="Pfam" id="PF00379">
    <property type="entry name" value="Chitin_bind_4"/>
    <property type="match status" value="1"/>
</dbReference>
<feature type="signal peptide" evidence="5">
    <location>
        <begin position="1"/>
        <end position="16"/>
    </location>
</feature>
<keyword evidence="2 5" id="KW-0732">Signal</keyword>
<comment type="caution">
    <text evidence="6">The sequence shown here is derived from an EMBL/GenBank/DDBJ whole genome shotgun (WGS) entry which is preliminary data.</text>
</comment>
<dbReference type="InterPro" id="IPR051217">
    <property type="entry name" value="Insect_Cuticle_Struc_Prot"/>
</dbReference>
<name>A0A9P0TTJ6_PIEBR</name>
<proteinExistence type="predicted"/>
<dbReference type="PROSITE" id="PS00233">
    <property type="entry name" value="CHIT_BIND_RR_1"/>
    <property type="match status" value="1"/>
</dbReference>
<evidence type="ECO:0000256" key="2">
    <source>
        <dbReference type="ARBA" id="ARBA00022729"/>
    </source>
</evidence>
<evidence type="ECO:0000313" key="7">
    <source>
        <dbReference type="Proteomes" id="UP001152562"/>
    </source>
</evidence>
<dbReference type="PANTHER" id="PTHR12236:SF79">
    <property type="entry name" value="CUTICULAR PROTEIN 50CB-RELATED"/>
    <property type="match status" value="1"/>
</dbReference>
<evidence type="ECO:0000256" key="4">
    <source>
        <dbReference type="SAM" id="MobiDB-lite"/>
    </source>
</evidence>
<protein>
    <recommendedName>
        <fullName evidence="8">Cuticle protein</fullName>
    </recommendedName>
</protein>
<reference evidence="6" key="1">
    <citation type="submission" date="2022-05" db="EMBL/GenBank/DDBJ databases">
        <authorList>
            <person name="Okamura Y."/>
        </authorList>
    </citation>
    <scope>NUCLEOTIDE SEQUENCE</scope>
</reference>
<dbReference type="PANTHER" id="PTHR12236">
    <property type="entry name" value="STRUCTURAL CONTITUENT OF CUTICLE"/>
    <property type="match status" value="1"/>
</dbReference>
<dbReference type="GO" id="GO:0042302">
    <property type="term" value="F:structural constituent of cuticle"/>
    <property type="evidence" value="ECO:0007669"/>
    <property type="project" value="UniProtKB-UniRule"/>
</dbReference>
<keyword evidence="7" id="KW-1185">Reference proteome</keyword>
<dbReference type="PROSITE" id="PS51155">
    <property type="entry name" value="CHIT_BIND_RR_2"/>
    <property type="match status" value="1"/>
</dbReference>
<dbReference type="Proteomes" id="UP001152562">
    <property type="component" value="Unassembled WGS sequence"/>
</dbReference>
<organism evidence="6 7">
    <name type="scientific">Pieris brassicae</name>
    <name type="common">White butterfly</name>
    <name type="synonym">Large white butterfly</name>
    <dbReference type="NCBI Taxonomy" id="7116"/>
    <lineage>
        <taxon>Eukaryota</taxon>
        <taxon>Metazoa</taxon>
        <taxon>Ecdysozoa</taxon>
        <taxon>Arthropoda</taxon>
        <taxon>Hexapoda</taxon>
        <taxon>Insecta</taxon>
        <taxon>Pterygota</taxon>
        <taxon>Neoptera</taxon>
        <taxon>Endopterygota</taxon>
        <taxon>Lepidoptera</taxon>
        <taxon>Glossata</taxon>
        <taxon>Ditrysia</taxon>
        <taxon>Papilionoidea</taxon>
        <taxon>Pieridae</taxon>
        <taxon>Pierinae</taxon>
        <taxon>Pieris</taxon>
    </lineage>
</organism>
<dbReference type="InterPro" id="IPR031311">
    <property type="entry name" value="CHIT_BIND_RR_consensus"/>
</dbReference>
<feature type="region of interest" description="Disordered" evidence="4">
    <location>
        <begin position="179"/>
        <end position="228"/>
    </location>
</feature>
<sequence>MKTFLIIAVTALAVVAEPPISKSYLPPPPGGRAGYSQGSPSGLAFQAGNAPQIIAARSLPGAGLTNGFARSGTHDHTIARFNGNQHGYDSAVPVGRNAIEQTSEPANYNFGYMVNDVLQGTEFGHREERQEETAEGEYHVVLPDGRKQTVSYKADERGFNPQISYEETEDLTAGYDVNAHNRGSYEHDSNGVSNHHDRGFGSHENSFGNHDNGFNGGHGNHGNARSGY</sequence>
<dbReference type="AlphaFoldDB" id="A0A9P0TTJ6"/>
<dbReference type="GO" id="GO:0005615">
    <property type="term" value="C:extracellular space"/>
    <property type="evidence" value="ECO:0007669"/>
    <property type="project" value="TreeGrafter"/>
</dbReference>
<accession>A0A9P0TTJ6</accession>
<evidence type="ECO:0000313" key="6">
    <source>
        <dbReference type="EMBL" id="CAH4037569.1"/>
    </source>
</evidence>
<evidence type="ECO:0000256" key="1">
    <source>
        <dbReference type="ARBA" id="ARBA00022460"/>
    </source>
</evidence>
<feature type="chain" id="PRO_5040250598" description="Cuticle protein" evidence="5">
    <location>
        <begin position="17"/>
        <end position="228"/>
    </location>
</feature>
<dbReference type="EMBL" id="CALOZG010000085">
    <property type="protein sequence ID" value="CAH4037569.1"/>
    <property type="molecule type" value="Genomic_DNA"/>
</dbReference>
<dbReference type="GO" id="GO:0031012">
    <property type="term" value="C:extracellular matrix"/>
    <property type="evidence" value="ECO:0007669"/>
    <property type="project" value="TreeGrafter"/>
</dbReference>
<evidence type="ECO:0008006" key="8">
    <source>
        <dbReference type="Google" id="ProtNLM"/>
    </source>
</evidence>
<evidence type="ECO:0000256" key="3">
    <source>
        <dbReference type="PROSITE-ProRule" id="PRU00497"/>
    </source>
</evidence>
<dbReference type="InterPro" id="IPR000618">
    <property type="entry name" value="Insect_cuticle"/>
</dbReference>
<feature type="compositionally biased region" description="Basic and acidic residues" evidence="4">
    <location>
        <begin position="183"/>
        <end position="201"/>
    </location>
</feature>
<evidence type="ECO:0000256" key="5">
    <source>
        <dbReference type="SAM" id="SignalP"/>
    </source>
</evidence>